<dbReference type="PANTHER" id="PTHR46323">
    <property type="entry name" value="BETA-GALACTOSIDASE"/>
    <property type="match status" value="1"/>
</dbReference>
<dbReference type="SUPFAM" id="SSF51445">
    <property type="entry name" value="(Trans)glycosidases"/>
    <property type="match status" value="1"/>
</dbReference>
<evidence type="ECO:0000313" key="10">
    <source>
        <dbReference type="Proteomes" id="UP000188181"/>
    </source>
</evidence>
<keyword evidence="4 9" id="KW-0378">Hydrolase</keyword>
<keyword evidence="5 9" id="KW-0326">Glycosidase</keyword>
<evidence type="ECO:0000256" key="2">
    <source>
        <dbReference type="ARBA" id="ARBA00007401"/>
    </source>
</evidence>
<evidence type="ECO:0000259" key="6">
    <source>
        <dbReference type="Pfam" id="PF00703"/>
    </source>
</evidence>
<dbReference type="Gene3D" id="2.60.120.560">
    <property type="entry name" value="Exo-inulinase, domain 1"/>
    <property type="match status" value="1"/>
</dbReference>
<dbReference type="Gene3D" id="2.60.40.10">
    <property type="entry name" value="Immunoglobulins"/>
    <property type="match status" value="1"/>
</dbReference>
<dbReference type="PANTHER" id="PTHR46323:SF2">
    <property type="entry name" value="BETA-GALACTOSIDASE"/>
    <property type="match status" value="1"/>
</dbReference>
<organism evidence="9 10">
    <name type="scientific">Limihaloglobus sulfuriphilus</name>
    <dbReference type="NCBI Taxonomy" id="1851148"/>
    <lineage>
        <taxon>Bacteria</taxon>
        <taxon>Pseudomonadati</taxon>
        <taxon>Planctomycetota</taxon>
        <taxon>Phycisphaerae</taxon>
        <taxon>Sedimentisphaerales</taxon>
        <taxon>Sedimentisphaeraceae</taxon>
        <taxon>Limihaloglobus</taxon>
    </lineage>
</organism>
<feature type="domain" description="Glycosyl hydrolases family 2 sugar binding" evidence="8">
    <location>
        <begin position="494"/>
        <end position="570"/>
    </location>
</feature>
<dbReference type="Proteomes" id="UP000188181">
    <property type="component" value="Chromosome"/>
</dbReference>
<evidence type="ECO:0000256" key="1">
    <source>
        <dbReference type="ARBA" id="ARBA00001412"/>
    </source>
</evidence>
<dbReference type="Pfam" id="PF02837">
    <property type="entry name" value="Glyco_hydro_2_N"/>
    <property type="match status" value="1"/>
</dbReference>
<proteinExistence type="inferred from homology"/>
<dbReference type="OrthoDB" id="9762066at2"/>
<dbReference type="InterPro" id="IPR017853">
    <property type="entry name" value="GH"/>
</dbReference>
<evidence type="ECO:0000313" key="9">
    <source>
        <dbReference type="EMBL" id="AQQ70939.1"/>
    </source>
</evidence>
<reference evidence="10" key="1">
    <citation type="submission" date="2017-02" db="EMBL/GenBank/DDBJ databases">
        <title>Comparative genomics and description of representatives of a novel lineage of planctomycetes thriving in anoxic sediments.</title>
        <authorList>
            <person name="Spring S."/>
            <person name="Bunk B."/>
            <person name="Sproer C."/>
        </authorList>
    </citation>
    <scope>NUCLEOTIDE SEQUENCE [LARGE SCALE GENOMIC DNA]</scope>
    <source>
        <strain evidence="10">SM-Chi-D1</strain>
    </source>
</reference>
<feature type="domain" description="Glycoside hydrolase family 2 catalytic" evidence="7">
    <location>
        <begin position="739"/>
        <end position="905"/>
    </location>
</feature>
<feature type="domain" description="Glycoside hydrolase family 2 immunoglobulin-like beta-sandwich" evidence="6">
    <location>
        <begin position="639"/>
        <end position="736"/>
    </location>
</feature>
<dbReference type="Pfam" id="PF02836">
    <property type="entry name" value="Glyco_hydro_2_C"/>
    <property type="match status" value="1"/>
</dbReference>
<evidence type="ECO:0000256" key="3">
    <source>
        <dbReference type="ARBA" id="ARBA00012756"/>
    </source>
</evidence>
<dbReference type="GO" id="GO:0005990">
    <property type="term" value="P:lactose catabolic process"/>
    <property type="evidence" value="ECO:0007669"/>
    <property type="project" value="TreeGrafter"/>
</dbReference>
<dbReference type="GO" id="GO:0009341">
    <property type="term" value="C:beta-galactosidase complex"/>
    <property type="evidence" value="ECO:0007669"/>
    <property type="project" value="TreeGrafter"/>
</dbReference>
<evidence type="ECO:0000259" key="7">
    <source>
        <dbReference type="Pfam" id="PF02836"/>
    </source>
</evidence>
<dbReference type="Pfam" id="PF00703">
    <property type="entry name" value="Glyco_hydro_2"/>
    <property type="match status" value="1"/>
</dbReference>
<evidence type="ECO:0000259" key="8">
    <source>
        <dbReference type="Pfam" id="PF02837"/>
    </source>
</evidence>
<dbReference type="EMBL" id="CP019646">
    <property type="protein sequence ID" value="AQQ70939.1"/>
    <property type="molecule type" value="Genomic_DNA"/>
</dbReference>
<dbReference type="Gene3D" id="2.60.120.430">
    <property type="entry name" value="Galactose-binding lectin"/>
    <property type="match status" value="1"/>
</dbReference>
<dbReference type="InterPro" id="IPR013783">
    <property type="entry name" value="Ig-like_fold"/>
</dbReference>
<protein>
    <recommendedName>
        <fullName evidence="3">beta-galactosidase</fullName>
        <ecNumber evidence="3">3.2.1.23</ecNumber>
    </recommendedName>
</protein>
<accession>A0A1Q2ME61</accession>
<evidence type="ECO:0000256" key="4">
    <source>
        <dbReference type="ARBA" id="ARBA00022801"/>
    </source>
</evidence>
<dbReference type="STRING" id="1851148.SMSP2_01303"/>
<comment type="similarity">
    <text evidence="2">Belongs to the glycosyl hydrolase 2 family.</text>
</comment>
<dbReference type="GO" id="GO:0004565">
    <property type="term" value="F:beta-galactosidase activity"/>
    <property type="evidence" value="ECO:0007669"/>
    <property type="project" value="UniProtKB-EC"/>
</dbReference>
<sequence>MNSNKLQLKVESTKTLLLFILLFLVTTVTQGSQILFESDFNNIDGWNQEYGGQWQIEKGICQGRTRSLWAGNKNWKDYRFSCKARCVEDGDEGQIWLSIRYNDEWNRYAIAIRGGLLNEVALFRYRDAAPPTPRVQCPLNIPLGFEFQAKTWYDVKFEVAGPRIKIWIGDVEKPQINYIDREPILNGAIALGGNYHTCEFGDVVVRKIEAESPLLSDSIQFTDSAIKYNFGPSNTKINGFINSDGSVYNKSLGYGWNKDMRSAVRKRNRSGTEELDTLITVAHTTPDATFTIDTPNGNYCVTAIGHDPQYRTYLKIFANDTRLADIPLKKGEPLFAADKVHVSNGKIELKLVRAKSEPGMSLAYVVIEPWKDVIERESQRIKPVTIQNDSFIVNENLRMAQRQQYRPIELENINDQGRTEISLDGNWIFMPAQYLDNTAKPQSPNYSDENWHIIDVPNFWNQIAWWTMEVAGYGLRGQAMAYRYDEVRRTEKYTFDYRQTDSAWYRQWVTVSETAEGRHLILNFQASASITQVYVNGKFVGNHIGMFTPFEFDITDHVEYGKPNLIAVQVSSGAIPEADADKIADVAVTMVITDEMLNSLPKAIYRAQTTSLDYTEHKKLDRPSGLWQPVSLIVTGAAKIDNVFFKPELDGANIDVTLSNASDTQFDGILNVDVANATASSKVSLNPGQSRTVMLHVDVENPKLWTPETPNLYKLKVNLGNNNKQLDDYSCNVGFRTFKVKNGRYILNGRKRWLGGANMPPHGLRPNDEKLANTFMKLMHDGNQMITRAVCSPFTPVWADAADKQGVAVSLEGTWPWMAIHDRPMPEGILMEAWQNEMIDLVKQLRNHPSIIMWTIANELNYHPGHYKDDKNPEQAYLKKMKILSDLVKKIRLLDPTRPICLWSNYRREKDLYEHLLKPNNIDDGDITDPHSYLGWYQTSVFQDHNYNGNYLPKYAGQAITSQEASTGYPNNDNGSSERIYIQLYTPQTWIGDESYEHRDPSVFLNYNAFMSKEWMEDVRRTRRTAGWTAFSNVCWFKYASFADHIQPYITYYEMKKALQPVLITLDQRDRHYYQGDNSSGKIIVVNDDINGNNLKNLECTIDLISADNKNILSRTITINDCPYYGKTANEFSLTIPDDITDSRENFKLQLTLKSHGTQLSQNDYSLLIASKMWAFNKTEAKNIGILEANGAVKSCLQKLGAESITIDEIGSQKAVVWANEKVNQTVSNKLMHFVENGGTIILLETGNANAILPDGIVKEIYKYNVEFANIELPGHILFSGFNSQDLGWFNGSGTSPYAACSSYVLCENAPCTKLTEHVPPHGYGWEGPVTCPLFIVNHGKGSILVSEIRTSACDTDPIAGKILGNIINWTNKQ</sequence>
<dbReference type="EC" id="3.2.1.23" evidence="3"/>
<dbReference type="InterPro" id="IPR050347">
    <property type="entry name" value="Bact_Beta-galactosidase"/>
</dbReference>
<dbReference type="InterPro" id="IPR036156">
    <property type="entry name" value="Beta-gal/glucu_dom_sf"/>
</dbReference>
<dbReference type="SUPFAM" id="SSF49785">
    <property type="entry name" value="Galactose-binding domain-like"/>
    <property type="match status" value="2"/>
</dbReference>
<dbReference type="InterPro" id="IPR008979">
    <property type="entry name" value="Galactose-bd-like_sf"/>
</dbReference>
<keyword evidence="10" id="KW-1185">Reference proteome</keyword>
<dbReference type="InterPro" id="IPR006102">
    <property type="entry name" value="Ig-like_GH2"/>
</dbReference>
<dbReference type="InterPro" id="IPR006104">
    <property type="entry name" value="Glyco_hydro_2_N"/>
</dbReference>
<dbReference type="RefSeq" id="WP_146683168.1">
    <property type="nucleotide sequence ID" value="NZ_CP019646.1"/>
</dbReference>
<dbReference type="InterPro" id="IPR006103">
    <property type="entry name" value="Glyco_hydro_2_cat"/>
</dbReference>
<evidence type="ECO:0000256" key="5">
    <source>
        <dbReference type="ARBA" id="ARBA00023295"/>
    </source>
</evidence>
<gene>
    <name evidence="9" type="primary">lacZ_5</name>
    <name evidence="9" type="ORF">SMSP2_01303</name>
</gene>
<comment type="catalytic activity">
    <reaction evidence="1">
        <text>Hydrolysis of terminal non-reducing beta-D-galactose residues in beta-D-galactosides.</text>
        <dbReference type="EC" id="3.2.1.23"/>
    </reaction>
</comment>
<name>A0A1Q2ME61_9BACT</name>
<dbReference type="KEGG" id="pbas:SMSP2_01303"/>
<dbReference type="Gene3D" id="3.20.20.80">
    <property type="entry name" value="Glycosidases"/>
    <property type="match status" value="1"/>
</dbReference>
<dbReference type="SUPFAM" id="SSF49303">
    <property type="entry name" value="beta-Galactosidase/glucuronidase domain"/>
    <property type="match status" value="1"/>
</dbReference>
<dbReference type="Gene3D" id="2.60.120.260">
    <property type="entry name" value="Galactose-binding domain-like"/>
    <property type="match status" value="1"/>
</dbReference>